<feature type="domain" description="Mff-like" evidence="12">
    <location>
        <begin position="168"/>
        <end position="392"/>
    </location>
</feature>
<keyword evidence="8 9" id="KW-0576">Peroxisome</keyword>
<sequence length="392" mass="43954">MQQTLFRACGEQAEIIAHPGVLELVSSTGSSQRQTGQSLSALPSTLRLRHTQPLGATMETRRPTTYSSGCFPNCLPASRSCGAVWVELVCAALLNDCLFLKRDTKWSDFTIAFHLNVSNQSVDLISVKMSGAAFPSPTAEMAEMNRIHYELEYTEGISQRMRIPEQLKFPRDLDLIQSTPMESTLSLKTPPRVLTLNERPLDFLEMEQPSSASHHSEVRAQTRTRRERSVSENTGVHHNGQLARNDSIMSPSPSAALRTLAPLGGAEDGFNLFSARGVLSFIQSTTRRAYQQVLEVLDENQRSKPSLRGGSTLSNPQHDNRHALATLDTTLEGAADDMALVDATSLRRQIVKLNRRLQLLEEENKERVKREMIMYSITVAFWLVNSWVWFRR</sequence>
<evidence type="ECO:0000313" key="13">
    <source>
        <dbReference type="EMBL" id="KAI2656394.1"/>
    </source>
</evidence>
<evidence type="ECO:0000313" key="14">
    <source>
        <dbReference type="Proteomes" id="UP000830375"/>
    </source>
</evidence>
<evidence type="ECO:0000259" key="12">
    <source>
        <dbReference type="Pfam" id="PF05644"/>
    </source>
</evidence>
<evidence type="ECO:0000256" key="2">
    <source>
        <dbReference type="ARBA" id="ARBA00022692"/>
    </source>
</evidence>
<dbReference type="InterPro" id="IPR008518">
    <property type="entry name" value="Mff/Tango-11"/>
</dbReference>
<feature type="coiled-coil region" evidence="10">
    <location>
        <begin position="343"/>
        <end position="370"/>
    </location>
</feature>
<feature type="compositionally biased region" description="Polar residues" evidence="11">
    <location>
        <begin position="231"/>
        <end position="250"/>
    </location>
</feature>
<feature type="region of interest" description="Disordered" evidence="11">
    <location>
        <begin position="301"/>
        <end position="320"/>
    </location>
</feature>
<comment type="subcellular location">
    <subcellularLocation>
        <location evidence="9">Mitochondrion outer membrane</location>
        <topology evidence="9">Single-pass type IV membrane protein</topology>
    </subcellularLocation>
    <subcellularLocation>
        <location evidence="9">Peroxisome</location>
    </subcellularLocation>
</comment>
<evidence type="ECO:0000256" key="11">
    <source>
        <dbReference type="SAM" id="MobiDB-lite"/>
    </source>
</evidence>
<evidence type="ECO:0000256" key="9">
    <source>
        <dbReference type="RuleBase" id="RU368040"/>
    </source>
</evidence>
<evidence type="ECO:0000256" key="10">
    <source>
        <dbReference type="SAM" id="Coils"/>
    </source>
</evidence>
<gene>
    <name evidence="13" type="ORF">H4Q32_013316</name>
</gene>
<keyword evidence="4 9" id="KW-1133">Transmembrane helix</keyword>
<comment type="similarity">
    <text evidence="1 9">Belongs to the Tango11 family.</text>
</comment>
<dbReference type="Pfam" id="PF05644">
    <property type="entry name" value="Miff"/>
    <property type="match status" value="1"/>
</dbReference>
<name>A0ABQ8M0F6_LABRO</name>
<comment type="caution">
    <text evidence="13">The sequence shown here is derived from an EMBL/GenBank/DDBJ whole genome shotgun (WGS) entry which is preliminary data.</text>
</comment>
<evidence type="ECO:0000256" key="4">
    <source>
        <dbReference type="ARBA" id="ARBA00022989"/>
    </source>
</evidence>
<evidence type="ECO:0000256" key="6">
    <source>
        <dbReference type="ARBA" id="ARBA00023128"/>
    </source>
</evidence>
<protein>
    <recommendedName>
        <fullName evidence="9">Mitochondrial fission factor</fullName>
    </recommendedName>
</protein>
<dbReference type="PANTHER" id="PTHR16501:SF17">
    <property type="entry name" value="MITOCHONDRIAL FISSION FACTOR"/>
    <property type="match status" value="1"/>
</dbReference>
<feature type="region of interest" description="Disordered" evidence="11">
    <location>
        <begin position="205"/>
        <end position="250"/>
    </location>
</feature>
<reference evidence="13 14" key="1">
    <citation type="submission" date="2022-01" db="EMBL/GenBank/DDBJ databases">
        <title>A high-quality chromosome-level genome assembly of rohu carp, Labeo rohita.</title>
        <authorList>
            <person name="Arick M.A. II"/>
            <person name="Hsu C.-Y."/>
            <person name="Magbanua Z."/>
            <person name="Pechanova O."/>
            <person name="Grover C."/>
            <person name="Miller E."/>
            <person name="Thrash A."/>
            <person name="Ezzel L."/>
            <person name="Alam S."/>
            <person name="Benzie J."/>
            <person name="Hamilton M."/>
            <person name="Karsi A."/>
            <person name="Lawrence M.L."/>
            <person name="Peterson D.G."/>
        </authorList>
    </citation>
    <scope>NUCLEOTIDE SEQUENCE [LARGE SCALE GENOMIC DNA]</scope>
    <source>
        <strain evidence="14">BAU-BD-2019</strain>
        <tissue evidence="13">Blood</tissue>
    </source>
</reference>
<dbReference type="EMBL" id="JACTAM010000015">
    <property type="protein sequence ID" value="KAI2656394.1"/>
    <property type="molecule type" value="Genomic_DNA"/>
</dbReference>
<dbReference type="PANTHER" id="PTHR16501">
    <property type="entry name" value="TRANSPORT AND GOLGI ORGANIZATION PROTEIN 11"/>
    <property type="match status" value="1"/>
</dbReference>
<keyword evidence="6 9" id="KW-0496">Mitochondrion</keyword>
<keyword evidence="5 10" id="KW-0175">Coiled coil</keyword>
<comment type="function">
    <text evidence="9">Plays a role in mitochondrial and peroxisomal fission. Promotes the recruitment and association of the fission mediator dynamin-related protein 1 (DNM1L) to the mitochondrial surface.</text>
</comment>
<keyword evidence="14" id="KW-1185">Reference proteome</keyword>
<dbReference type="InterPro" id="IPR039433">
    <property type="entry name" value="Mff-like_dom"/>
</dbReference>
<proteinExistence type="inferred from homology"/>
<evidence type="ECO:0000256" key="7">
    <source>
        <dbReference type="ARBA" id="ARBA00023136"/>
    </source>
</evidence>
<accession>A0ABQ8M0F6</accession>
<organism evidence="13 14">
    <name type="scientific">Labeo rohita</name>
    <name type="common">Indian major carp</name>
    <name type="synonym">Cyprinus rohita</name>
    <dbReference type="NCBI Taxonomy" id="84645"/>
    <lineage>
        <taxon>Eukaryota</taxon>
        <taxon>Metazoa</taxon>
        <taxon>Chordata</taxon>
        <taxon>Craniata</taxon>
        <taxon>Vertebrata</taxon>
        <taxon>Euteleostomi</taxon>
        <taxon>Actinopterygii</taxon>
        <taxon>Neopterygii</taxon>
        <taxon>Teleostei</taxon>
        <taxon>Ostariophysi</taxon>
        <taxon>Cypriniformes</taxon>
        <taxon>Cyprinidae</taxon>
        <taxon>Labeoninae</taxon>
        <taxon>Labeonini</taxon>
        <taxon>Labeo</taxon>
    </lineage>
</organism>
<evidence type="ECO:0000256" key="8">
    <source>
        <dbReference type="ARBA" id="ARBA00023140"/>
    </source>
</evidence>
<keyword evidence="7 9" id="KW-0472">Membrane</keyword>
<evidence type="ECO:0000256" key="1">
    <source>
        <dbReference type="ARBA" id="ARBA00009806"/>
    </source>
</evidence>
<keyword evidence="2 9" id="KW-0812">Transmembrane</keyword>
<feature type="transmembrane region" description="Helical" evidence="9">
    <location>
        <begin position="372"/>
        <end position="390"/>
    </location>
</feature>
<evidence type="ECO:0000256" key="3">
    <source>
        <dbReference type="ARBA" id="ARBA00022787"/>
    </source>
</evidence>
<evidence type="ECO:0000256" key="5">
    <source>
        <dbReference type="ARBA" id="ARBA00023054"/>
    </source>
</evidence>
<keyword evidence="3 9" id="KW-1000">Mitochondrion outer membrane</keyword>
<dbReference type="Proteomes" id="UP000830375">
    <property type="component" value="Unassembled WGS sequence"/>
</dbReference>